<keyword evidence="10" id="KW-1185">Reference proteome</keyword>
<name>A0A5C1YSF2_9PROT</name>
<dbReference type="Proteomes" id="UP000324536">
    <property type="component" value="Chromosome"/>
</dbReference>
<dbReference type="KEGG" id="acek:FLP30_03790"/>
<feature type="transmembrane region" description="Helical" evidence="8">
    <location>
        <begin position="216"/>
        <end position="237"/>
    </location>
</feature>
<feature type="transmembrane region" description="Helical" evidence="8">
    <location>
        <begin position="295"/>
        <end position="317"/>
    </location>
</feature>
<feature type="transmembrane region" description="Helical" evidence="8">
    <location>
        <begin position="38"/>
        <end position="57"/>
    </location>
</feature>
<dbReference type="GO" id="GO:0016780">
    <property type="term" value="F:phosphotransferase activity, for other substituted phosphate groups"/>
    <property type="evidence" value="ECO:0007669"/>
    <property type="project" value="InterPro"/>
</dbReference>
<feature type="binding site" evidence="7">
    <location>
        <position position="191"/>
    </location>
    <ligand>
        <name>Mg(2+)</name>
        <dbReference type="ChEBI" id="CHEBI:18420"/>
    </ligand>
</feature>
<feature type="transmembrane region" description="Helical" evidence="8">
    <location>
        <begin position="136"/>
        <end position="157"/>
    </location>
</feature>
<feature type="transmembrane region" description="Helical" evidence="8">
    <location>
        <begin position="163"/>
        <end position="180"/>
    </location>
</feature>
<feature type="transmembrane region" description="Helical" evidence="8">
    <location>
        <begin position="192"/>
        <end position="210"/>
    </location>
</feature>
<dbReference type="EMBL" id="CP043506">
    <property type="protein sequence ID" value="QEO18538.1"/>
    <property type="molecule type" value="Genomic_DNA"/>
</dbReference>
<feature type="transmembrane region" description="Helical" evidence="8">
    <location>
        <begin position="270"/>
        <end position="289"/>
    </location>
</feature>
<keyword evidence="3 9" id="KW-0808">Transferase</keyword>
<keyword evidence="4 8" id="KW-0812">Transmembrane</keyword>
<dbReference type="PANTHER" id="PTHR22926">
    <property type="entry name" value="PHOSPHO-N-ACETYLMURAMOYL-PENTAPEPTIDE-TRANSFERASE"/>
    <property type="match status" value="1"/>
</dbReference>
<keyword evidence="7" id="KW-0460">Magnesium</keyword>
<dbReference type="GO" id="GO:0071555">
    <property type="term" value="P:cell wall organization"/>
    <property type="evidence" value="ECO:0007669"/>
    <property type="project" value="TreeGrafter"/>
</dbReference>
<reference evidence="9 10" key="1">
    <citation type="submission" date="2019-09" db="EMBL/GenBank/DDBJ databases">
        <title>Genome sequencing of strain KACC 21233.</title>
        <authorList>
            <person name="Heo J."/>
            <person name="Kim S.-J."/>
            <person name="Kim J.-S."/>
            <person name="Hong S.-B."/>
            <person name="Kwon S.-W."/>
        </authorList>
    </citation>
    <scope>NUCLEOTIDE SEQUENCE [LARGE SCALE GENOMIC DNA]</scope>
    <source>
        <strain evidence="9 10">KACC 21233</strain>
    </source>
</reference>
<accession>A0A5C1YSF2</accession>
<dbReference type="GO" id="GO:0046872">
    <property type="term" value="F:metal ion binding"/>
    <property type="evidence" value="ECO:0007669"/>
    <property type="project" value="UniProtKB-KW"/>
</dbReference>
<comment type="subcellular location">
    <subcellularLocation>
        <location evidence="1">Cell membrane</location>
        <topology evidence="1">Multi-pass membrane protein</topology>
    </subcellularLocation>
</comment>
<dbReference type="GO" id="GO:0005886">
    <property type="term" value="C:plasma membrane"/>
    <property type="evidence" value="ECO:0007669"/>
    <property type="project" value="UniProtKB-SubCell"/>
</dbReference>
<dbReference type="InterPro" id="IPR000715">
    <property type="entry name" value="Glycosyl_transferase_4"/>
</dbReference>
<evidence type="ECO:0000256" key="7">
    <source>
        <dbReference type="PIRSR" id="PIRSR600715-1"/>
    </source>
</evidence>
<gene>
    <name evidence="9" type="ORF">FLP30_03790</name>
</gene>
<dbReference type="Pfam" id="PF00953">
    <property type="entry name" value="Glycos_transf_4"/>
    <property type="match status" value="1"/>
</dbReference>
<evidence type="ECO:0000256" key="4">
    <source>
        <dbReference type="ARBA" id="ARBA00022692"/>
    </source>
</evidence>
<comment type="cofactor">
    <cofactor evidence="7">
        <name>Mg(2+)</name>
        <dbReference type="ChEBI" id="CHEBI:18420"/>
    </cofactor>
</comment>
<evidence type="ECO:0000256" key="6">
    <source>
        <dbReference type="ARBA" id="ARBA00023136"/>
    </source>
</evidence>
<feature type="transmembrane region" description="Helical" evidence="8">
    <location>
        <begin position="64"/>
        <end position="81"/>
    </location>
</feature>
<dbReference type="OrthoDB" id="9783652at2"/>
<keyword evidence="7" id="KW-0479">Metal-binding</keyword>
<keyword evidence="2" id="KW-1003">Cell membrane</keyword>
<feature type="binding site" evidence="7">
    <location>
        <position position="131"/>
    </location>
    <ligand>
        <name>Mg(2+)</name>
        <dbReference type="ChEBI" id="CHEBI:18420"/>
    </ligand>
</feature>
<evidence type="ECO:0000256" key="3">
    <source>
        <dbReference type="ARBA" id="ARBA00022679"/>
    </source>
</evidence>
<proteinExistence type="predicted"/>
<evidence type="ECO:0000256" key="1">
    <source>
        <dbReference type="ARBA" id="ARBA00004651"/>
    </source>
</evidence>
<evidence type="ECO:0000313" key="9">
    <source>
        <dbReference type="EMBL" id="QEO18538.1"/>
    </source>
</evidence>
<protein>
    <submittedName>
        <fullName evidence="9">UDP-phosphate alpha-N-acetylglucosaminephosphotransferase</fullName>
    </submittedName>
</protein>
<evidence type="ECO:0000256" key="2">
    <source>
        <dbReference type="ARBA" id="ARBA00022475"/>
    </source>
</evidence>
<dbReference type="AlphaFoldDB" id="A0A5C1YSF2"/>
<dbReference type="GO" id="GO:0044038">
    <property type="term" value="P:cell wall macromolecule biosynthetic process"/>
    <property type="evidence" value="ECO:0007669"/>
    <property type="project" value="TreeGrafter"/>
</dbReference>
<sequence>MAGATLLSAGLVRAMIGLAVLDHPDHRSAHNHPTPKGGGIGIMLAFATVWPLLLLFAPQPMPRTSLLAVIALGILCGVSWLDDLRQWPAGIKLAAQCGAAVLVVAGAGTANTLPGMGLAVLWLIFCTNAINFMDGLNGLVSGCLLVGCLLLAGAAPSLGVPELRWPAALLAACLAGFLPFNFPQARIFMGDVGSQGCGLLAGMATLYGAQHATTPSGWLFGPAVLAPLLYDVTFTLIRRSLAHQRLMQAHRGHLYQVLYRSGLTVRTVSMAEWGLTAWGGGIACATATLPGPEALPLATLLVLVLVPQLGWTALAIVRAQKNPIGPW</sequence>
<dbReference type="GO" id="GO:0009103">
    <property type="term" value="P:lipopolysaccharide biosynthetic process"/>
    <property type="evidence" value="ECO:0007669"/>
    <property type="project" value="TreeGrafter"/>
</dbReference>
<feature type="transmembrane region" description="Helical" evidence="8">
    <location>
        <begin position="93"/>
        <end position="124"/>
    </location>
</feature>
<evidence type="ECO:0000256" key="5">
    <source>
        <dbReference type="ARBA" id="ARBA00022989"/>
    </source>
</evidence>
<dbReference type="PANTHER" id="PTHR22926:SF3">
    <property type="entry name" value="UNDECAPRENYL-PHOSPHATE ALPHA-N-ACETYLGLUCOSAMINYL 1-PHOSPHATE TRANSFERASE"/>
    <property type="match status" value="1"/>
</dbReference>
<organism evidence="9 10">
    <name type="scientific">Acetobacter vaccinii</name>
    <dbReference type="NCBI Taxonomy" id="2592655"/>
    <lineage>
        <taxon>Bacteria</taxon>
        <taxon>Pseudomonadati</taxon>
        <taxon>Pseudomonadota</taxon>
        <taxon>Alphaproteobacteria</taxon>
        <taxon>Acetobacterales</taxon>
        <taxon>Acetobacteraceae</taxon>
        <taxon>Acetobacter</taxon>
    </lineage>
</organism>
<keyword evidence="5 8" id="KW-1133">Transmembrane helix</keyword>
<evidence type="ECO:0000256" key="8">
    <source>
        <dbReference type="SAM" id="Phobius"/>
    </source>
</evidence>
<keyword evidence="6 8" id="KW-0472">Membrane</keyword>
<evidence type="ECO:0000313" key="10">
    <source>
        <dbReference type="Proteomes" id="UP000324536"/>
    </source>
</evidence>